<dbReference type="Gene3D" id="4.10.40.30">
    <property type="entry name" value="CART, C-terminal domain"/>
    <property type="match status" value="1"/>
</dbReference>
<dbReference type="GeneTree" id="ENSGT00390000018319"/>
<organism evidence="5 6">
    <name type="scientific">Leptobrachium leishanense</name>
    <name type="common">Leishan spiny toad</name>
    <dbReference type="NCBI Taxonomy" id="445787"/>
    <lineage>
        <taxon>Eukaryota</taxon>
        <taxon>Metazoa</taxon>
        <taxon>Chordata</taxon>
        <taxon>Craniata</taxon>
        <taxon>Vertebrata</taxon>
        <taxon>Euteleostomi</taxon>
        <taxon>Amphibia</taxon>
        <taxon>Batrachia</taxon>
        <taxon>Anura</taxon>
        <taxon>Pelobatoidea</taxon>
        <taxon>Megophryidae</taxon>
        <taxon>Leptobrachium</taxon>
    </lineage>
</organism>
<dbReference type="GO" id="GO:0009267">
    <property type="term" value="P:cellular response to starvation"/>
    <property type="evidence" value="ECO:0007669"/>
    <property type="project" value="InterPro"/>
</dbReference>
<evidence type="ECO:0000313" key="5">
    <source>
        <dbReference type="Ensembl" id="ENSLLEP00000028687.1"/>
    </source>
</evidence>
<evidence type="ECO:0008006" key="7">
    <source>
        <dbReference type="Google" id="ProtNLM"/>
    </source>
</evidence>
<keyword evidence="6" id="KW-1185">Reference proteome</keyword>
<keyword evidence="4" id="KW-1015">Disulfide bond</keyword>
<dbReference type="GO" id="GO:0032099">
    <property type="term" value="P:negative regulation of appetite"/>
    <property type="evidence" value="ECO:0007669"/>
    <property type="project" value="InterPro"/>
</dbReference>
<name>A0A8C5PWN0_9ANUR</name>
<protein>
    <recommendedName>
        <fullName evidence="7">Cocaine- and amphetamine-regulated transcript protein</fullName>
    </recommendedName>
</protein>
<proteinExistence type="inferred from homology"/>
<dbReference type="GO" id="GO:0005615">
    <property type="term" value="C:extracellular space"/>
    <property type="evidence" value="ECO:0007669"/>
    <property type="project" value="InterPro"/>
</dbReference>
<evidence type="ECO:0000256" key="1">
    <source>
        <dbReference type="ARBA" id="ARBA00004613"/>
    </source>
</evidence>
<dbReference type="Proteomes" id="UP000694569">
    <property type="component" value="Unplaced"/>
</dbReference>
<accession>A0A8C5PWN0</accession>
<dbReference type="Ensembl" id="ENSLLET00000029802.1">
    <property type="protein sequence ID" value="ENSLLEP00000028687.1"/>
    <property type="gene ID" value="ENSLLEG00000018201.1"/>
</dbReference>
<sequence>DPRRLYRFKKINVLLVTLSCQQLLELQDVLQKLQSKRLSRWEIKLNQVPKCIMREPCALKRGARIGKLCECPPSTNCNFFFLKCL</sequence>
<dbReference type="GO" id="GO:0005184">
    <property type="term" value="F:neuropeptide hormone activity"/>
    <property type="evidence" value="ECO:0007669"/>
    <property type="project" value="InterPro"/>
</dbReference>
<evidence type="ECO:0000313" key="6">
    <source>
        <dbReference type="Proteomes" id="UP000694569"/>
    </source>
</evidence>
<dbReference type="OrthoDB" id="9936511at2759"/>
<dbReference type="GO" id="GO:0008343">
    <property type="term" value="P:adult feeding behavior"/>
    <property type="evidence" value="ECO:0007669"/>
    <property type="project" value="InterPro"/>
</dbReference>
<comment type="similarity">
    <text evidence="2">Belongs to the CART family.</text>
</comment>
<keyword evidence="3" id="KW-0964">Secreted</keyword>
<dbReference type="AlphaFoldDB" id="A0A8C5PWN0"/>
<dbReference type="InterPro" id="IPR009106">
    <property type="entry name" value="CART"/>
</dbReference>
<dbReference type="PANTHER" id="PTHR16655:SF4">
    <property type="entry name" value="COCAINE- AND AMPHETAMINE-REGULATED TRANSCRIPT PROTEIN"/>
    <property type="match status" value="1"/>
</dbReference>
<evidence type="ECO:0000256" key="4">
    <source>
        <dbReference type="ARBA" id="ARBA00023157"/>
    </source>
</evidence>
<reference evidence="5" key="2">
    <citation type="submission" date="2025-09" db="UniProtKB">
        <authorList>
            <consortium name="Ensembl"/>
        </authorList>
    </citation>
    <scope>IDENTIFICATION</scope>
</reference>
<dbReference type="PANTHER" id="PTHR16655">
    <property type="entry name" value="COCAINE AND AMPHETAMINE REGULATED TRANSCRIPT PROTEIN"/>
    <property type="match status" value="1"/>
</dbReference>
<dbReference type="GO" id="GO:0007186">
    <property type="term" value="P:G protein-coupled receptor signaling pathway"/>
    <property type="evidence" value="ECO:0007669"/>
    <property type="project" value="InterPro"/>
</dbReference>
<dbReference type="Pfam" id="PF06373">
    <property type="entry name" value="CART"/>
    <property type="match status" value="1"/>
</dbReference>
<reference evidence="5" key="1">
    <citation type="submission" date="2025-08" db="UniProtKB">
        <authorList>
            <consortium name="Ensembl"/>
        </authorList>
    </citation>
    <scope>IDENTIFICATION</scope>
</reference>
<comment type="subcellular location">
    <subcellularLocation>
        <location evidence="1">Secreted</location>
    </subcellularLocation>
</comment>
<dbReference type="GO" id="GO:0043410">
    <property type="term" value="P:positive regulation of MAPK cascade"/>
    <property type="evidence" value="ECO:0007669"/>
    <property type="project" value="InterPro"/>
</dbReference>
<evidence type="ECO:0000256" key="3">
    <source>
        <dbReference type="ARBA" id="ARBA00022525"/>
    </source>
</evidence>
<dbReference type="SUPFAM" id="SSF64546">
    <property type="entry name" value="Satiety factor CART (cocaine and amphetamine regulated transcript)"/>
    <property type="match status" value="1"/>
</dbReference>
<evidence type="ECO:0000256" key="2">
    <source>
        <dbReference type="ARBA" id="ARBA00005294"/>
    </source>
</evidence>
<dbReference type="InterPro" id="IPR036722">
    <property type="entry name" value="CART_C_sf"/>
</dbReference>